<evidence type="ECO:0000313" key="1">
    <source>
        <dbReference type="EMBL" id="KAH7855602.1"/>
    </source>
</evidence>
<reference evidence="1 2" key="1">
    <citation type="journal article" date="2021" name="Hortic Res">
        <title>High-quality reference genome and annotation aids understanding of berry development for evergreen blueberry (Vaccinium darrowii).</title>
        <authorList>
            <person name="Yu J."/>
            <person name="Hulse-Kemp A.M."/>
            <person name="Babiker E."/>
            <person name="Staton M."/>
        </authorList>
    </citation>
    <scope>NUCLEOTIDE SEQUENCE [LARGE SCALE GENOMIC DNA]</scope>
    <source>
        <strain evidence="2">cv. NJ 8807/NJ 8810</strain>
        <tissue evidence="1">Young leaf</tissue>
    </source>
</reference>
<sequence length="119" mass="12872">MRNKSGGMSVSLTSPDEQVVGGGATGLLVAVSPVQIVVGSFLAGNQHEQSRKQKIEFAITATPTTTIPISSGAMEETWWTTNFSYPENKFLIFFRGDNWSSLPPESRKKPTDINVTLPG</sequence>
<proteinExistence type="predicted"/>
<dbReference type="Proteomes" id="UP000828048">
    <property type="component" value="Chromosome 11"/>
</dbReference>
<gene>
    <name evidence="1" type="ORF">Vadar_026671</name>
</gene>
<evidence type="ECO:0000313" key="2">
    <source>
        <dbReference type="Proteomes" id="UP000828048"/>
    </source>
</evidence>
<organism evidence="1 2">
    <name type="scientific">Vaccinium darrowii</name>
    <dbReference type="NCBI Taxonomy" id="229202"/>
    <lineage>
        <taxon>Eukaryota</taxon>
        <taxon>Viridiplantae</taxon>
        <taxon>Streptophyta</taxon>
        <taxon>Embryophyta</taxon>
        <taxon>Tracheophyta</taxon>
        <taxon>Spermatophyta</taxon>
        <taxon>Magnoliopsida</taxon>
        <taxon>eudicotyledons</taxon>
        <taxon>Gunneridae</taxon>
        <taxon>Pentapetalae</taxon>
        <taxon>asterids</taxon>
        <taxon>Ericales</taxon>
        <taxon>Ericaceae</taxon>
        <taxon>Vaccinioideae</taxon>
        <taxon>Vaccinieae</taxon>
        <taxon>Vaccinium</taxon>
    </lineage>
</organism>
<protein>
    <submittedName>
        <fullName evidence="1">Uncharacterized protein</fullName>
    </submittedName>
</protein>
<keyword evidence="2" id="KW-1185">Reference proteome</keyword>
<name>A0ACB7YQ98_9ERIC</name>
<comment type="caution">
    <text evidence="1">The sequence shown here is derived from an EMBL/GenBank/DDBJ whole genome shotgun (WGS) entry which is preliminary data.</text>
</comment>
<dbReference type="EMBL" id="CM037161">
    <property type="protein sequence ID" value="KAH7855602.1"/>
    <property type="molecule type" value="Genomic_DNA"/>
</dbReference>
<accession>A0ACB7YQ98</accession>